<sequence length="160" mass="16971">MHVVFRESHGLEETDTPTDLGQNPADLVVLSFSDSDLGAFAAGWHRAREGGSALPSLRLANLAALKHPLSVDTYVEQTLEGATGILIRLIGGIPYWQYGIQQVEALARRKGIALAVLPADGRPDSRLDAVSTLPVSTLRRLAHLCDTGGPVSAQAALAQL</sequence>
<reference evidence="2 3" key="1">
    <citation type="journal article" date="2018" name="Int. J. Syst. Evol. Microbiol.">
        <title>Pseudooceanicola lipolyticus sp. nov., a marine alphaproteobacterium, reclassification of Oceanicola flagellatus as Pseudooceanicola flagellatus comb. nov. and emended description of the genus Pseudooceanicola.</title>
        <authorList>
            <person name="Huang M.-M."/>
            <person name="Guo L.-L."/>
            <person name="Wu Y.-H."/>
            <person name="Lai Q.-L."/>
            <person name="Shao Z.-Z."/>
            <person name="Wang C.-S."/>
            <person name="Wu M."/>
            <person name="Xu X.-W."/>
        </authorList>
    </citation>
    <scope>NUCLEOTIDE SEQUENCE [LARGE SCALE GENOMIC DNA]</scope>
    <source>
        <strain evidence="2 3">157</strain>
    </source>
</reference>
<name>A0A2M8ISZ3_9RHOB</name>
<dbReference type="EC" id="6.6.1.2" evidence="2"/>
<organism evidence="2 3">
    <name type="scientific">Pseudooceanicola lipolyticus</name>
    <dbReference type="NCBI Taxonomy" id="2029104"/>
    <lineage>
        <taxon>Bacteria</taxon>
        <taxon>Pseudomonadati</taxon>
        <taxon>Pseudomonadota</taxon>
        <taxon>Alphaproteobacteria</taxon>
        <taxon>Rhodobacterales</taxon>
        <taxon>Paracoccaceae</taxon>
        <taxon>Pseudooceanicola</taxon>
    </lineage>
</organism>
<evidence type="ECO:0000313" key="2">
    <source>
        <dbReference type="EMBL" id="PJE27271.1"/>
    </source>
</evidence>
<dbReference type="GO" id="GO:0051116">
    <property type="term" value="F:cobaltochelatase activity"/>
    <property type="evidence" value="ECO:0007669"/>
    <property type="project" value="UniProtKB-EC"/>
</dbReference>
<dbReference type="AlphaFoldDB" id="A0A2M8ISZ3"/>
<evidence type="ECO:0000256" key="1">
    <source>
        <dbReference type="SAM" id="MobiDB-lite"/>
    </source>
</evidence>
<keyword evidence="3" id="KW-1185">Reference proteome</keyword>
<keyword evidence="2" id="KW-0436">Ligase</keyword>
<dbReference type="EMBL" id="PGTB01000422">
    <property type="protein sequence ID" value="PJE27271.1"/>
    <property type="molecule type" value="Genomic_DNA"/>
</dbReference>
<accession>A0A2M8ISZ3</accession>
<proteinExistence type="predicted"/>
<feature type="compositionally biased region" description="Basic and acidic residues" evidence="1">
    <location>
        <begin position="1"/>
        <end position="12"/>
    </location>
</feature>
<evidence type="ECO:0000313" key="3">
    <source>
        <dbReference type="Proteomes" id="UP000231553"/>
    </source>
</evidence>
<protein>
    <submittedName>
        <fullName evidence="2">Cobaltochelatase subunit CobN</fullName>
        <ecNumber evidence="2">6.6.1.2</ecNumber>
    </submittedName>
</protein>
<feature type="region of interest" description="Disordered" evidence="1">
    <location>
        <begin position="1"/>
        <end position="22"/>
    </location>
</feature>
<feature type="non-terminal residue" evidence="2">
    <location>
        <position position="160"/>
    </location>
</feature>
<gene>
    <name evidence="2" type="primary">cobN</name>
    <name evidence="2" type="ORF">CVM52_26365</name>
</gene>
<comment type="caution">
    <text evidence="2">The sequence shown here is derived from an EMBL/GenBank/DDBJ whole genome shotgun (WGS) entry which is preliminary data.</text>
</comment>
<dbReference type="Proteomes" id="UP000231553">
    <property type="component" value="Unassembled WGS sequence"/>
</dbReference>